<evidence type="ECO:0008006" key="3">
    <source>
        <dbReference type="Google" id="ProtNLM"/>
    </source>
</evidence>
<evidence type="ECO:0000313" key="2">
    <source>
        <dbReference type="Proteomes" id="UP001149074"/>
    </source>
</evidence>
<reference evidence="1" key="1">
    <citation type="submission" date="2022-11" db="EMBL/GenBank/DDBJ databases">
        <authorList>
            <person name="Petersen C."/>
        </authorList>
    </citation>
    <scope>NUCLEOTIDE SEQUENCE</scope>
    <source>
        <strain evidence="1">IBT 30761</strain>
    </source>
</reference>
<dbReference type="PANTHER" id="PTHR43035">
    <property type="entry name" value="FATTY ACID REPRESSION MUTANT PROTEIN 2-RELATED"/>
    <property type="match status" value="1"/>
</dbReference>
<dbReference type="AlphaFoldDB" id="A0A9W9G4M3"/>
<dbReference type="SUPFAM" id="SSF55469">
    <property type="entry name" value="FMN-dependent nitroreductase-like"/>
    <property type="match status" value="1"/>
</dbReference>
<organism evidence="1 2">
    <name type="scientific">Penicillium argentinense</name>
    <dbReference type="NCBI Taxonomy" id="1131581"/>
    <lineage>
        <taxon>Eukaryota</taxon>
        <taxon>Fungi</taxon>
        <taxon>Dikarya</taxon>
        <taxon>Ascomycota</taxon>
        <taxon>Pezizomycotina</taxon>
        <taxon>Eurotiomycetes</taxon>
        <taxon>Eurotiomycetidae</taxon>
        <taxon>Eurotiales</taxon>
        <taxon>Aspergillaceae</taxon>
        <taxon>Penicillium</taxon>
    </lineage>
</organism>
<dbReference type="GeneID" id="81353195"/>
<dbReference type="InterPro" id="IPR033877">
    <property type="entry name" value="Frm2/Hbn1"/>
</dbReference>
<dbReference type="InterPro" id="IPR000415">
    <property type="entry name" value="Nitroreductase-like"/>
</dbReference>
<dbReference type="GO" id="GO:0034599">
    <property type="term" value="P:cellular response to oxidative stress"/>
    <property type="evidence" value="ECO:0007669"/>
    <property type="project" value="InterPro"/>
</dbReference>
<comment type="caution">
    <text evidence="1">The sequence shown here is derived from an EMBL/GenBank/DDBJ whole genome shotgun (WGS) entry which is preliminary data.</text>
</comment>
<protein>
    <recommendedName>
        <fullName evidence="3">Nitroreductase domain-containing protein</fullName>
    </recommendedName>
</protein>
<dbReference type="Proteomes" id="UP001149074">
    <property type="component" value="Unassembled WGS sequence"/>
</dbReference>
<dbReference type="Gene3D" id="3.40.109.10">
    <property type="entry name" value="NADH Oxidase"/>
    <property type="match status" value="2"/>
</dbReference>
<gene>
    <name evidence="1" type="ORF">N7532_001722</name>
</gene>
<dbReference type="OrthoDB" id="2138173at2759"/>
<reference evidence="1" key="2">
    <citation type="journal article" date="2023" name="IMA Fungus">
        <title>Comparative genomic study of the Penicillium genus elucidates a diverse pangenome and 15 lateral gene transfer events.</title>
        <authorList>
            <person name="Petersen C."/>
            <person name="Sorensen T."/>
            <person name="Nielsen M.R."/>
            <person name="Sondergaard T.E."/>
            <person name="Sorensen J.L."/>
            <person name="Fitzpatrick D.A."/>
            <person name="Frisvad J.C."/>
            <person name="Nielsen K.L."/>
        </authorList>
    </citation>
    <scope>NUCLEOTIDE SEQUENCE</scope>
    <source>
        <strain evidence="1">IBT 30761</strain>
    </source>
</reference>
<dbReference type="GO" id="GO:0016491">
    <property type="term" value="F:oxidoreductase activity"/>
    <property type="evidence" value="ECO:0007669"/>
    <property type="project" value="InterPro"/>
</dbReference>
<sequence length="167" mass="18878">GSKGRRSIHSLSNESIISDERIEEILSEVLTHMTSGFNTQATRMVVFLREQHENSHAVVKATVLFYEDRAPFTLLEAKMPIIKDKFTEWSDHASGMCQLAVWTLLEAEGLGCNLQHYNPMIDAQVSEQWNVPLEWRSKAQVVFGKPAGTPREKTVEPVSGRLFIHGK</sequence>
<name>A0A9W9G4M3_9EURO</name>
<proteinExistence type="predicted"/>
<evidence type="ECO:0000313" key="1">
    <source>
        <dbReference type="EMBL" id="KAJ5111187.1"/>
    </source>
</evidence>
<dbReference type="PANTHER" id="PTHR43035:SF1">
    <property type="entry name" value="FATTY ACID REPRESSION MUTANT PROTEIN 2-RELATED"/>
    <property type="match status" value="1"/>
</dbReference>
<keyword evidence="2" id="KW-1185">Reference proteome</keyword>
<dbReference type="RefSeq" id="XP_056479257.1">
    <property type="nucleotide sequence ID" value="XM_056614216.1"/>
</dbReference>
<dbReference type="EMBL" id="JAPQKI010000002">
    <property type="protein sequence ID" value="KAJ5111187.1"/>
    <property type="molecule type" value="Genomic_DNA"/>
</dbReference>
<feature type="non-terminal residue" evidence="1">
    <location>
        <position position="167"/>
    </location>
</feature>
<accession>A0A9W9G4M3</accession>